<gene>
    <name evidence="1" type="ORF">FYJ61_05005</name>
</gene>
<comment type="caution">
    <text evidence="1">The sequence shown here is derived from an EMBL/GenBank/DDBJ whole genome shotgun (WGS) entry which is preliminary data.</text>
</comment>
<evidence type="ECO:0000313" key="2">
    <source>
        <dbReference type="Proteomes" id="UP000452141"/>
    </source>
</evidence>
<accession>A0A844FN89</accession>
<name>A0A844FN89_9LACO</name>
<protein>
    <submittedName>
        <fullName evidence="1">Uncharacterized protein</fullName>
    </submittedName>
</protein>
<evidence type="ECO:0000313" key="1">
    <source>
        <dbReference type="EMBL" id="MST79838.1"/>
    </source>
</evidence>
<dbReference type="Proteomes" id="UP000452141">
    <property type="component" value="Unassembled WGS sequence"/>
</dbReference>
<organism evidence="1 2">
    <name type="scientific">Lactobacillus equicursoris</name>
    <dbReference type="NCBI Taxonomy" id="420645"/>
    <lineage>
        <taxon>Bacteria</taxon>
        <taxon>Bacillati</taxon>
        <taxon>Bacillota</taxon>
        <taxon>Bacilli</taxon>
        <taxon>Lactobacillales</taxon>
        <taxon>Lactobacillaceae</taxon>
        <taxon>Lactobacillus</taxon>
    </lineage>
</organism>
<reference evidence="1 2" key="1">
    <citation type="submission" date="2019-08" db="EMBL/GenBank/DDBJ databases">
        <title>In-depth cultivation of the pig gut microbiome towards novel bacterial diversity and tailored functional studies.</title>
        <authorList>
            <person name="Wylensek D."/>
            <person name="Hitch T.C.A."/>
            <person name="Clavel T."/>
        </authorList>
    </citation>
    <scope>NUCLEOTIDE SEQUENCE [LARGE SCALE GENOMIC DNA]</scope>
    <source>
        <strain evidence="1 2">WCA-470BD-2E</strain>
    </source>
</reference>
<sequence>MPPKTVSKYYYRMRHKAIGIAHQYWKHDRFVGQNDLYSRYAKTGTMSKNLKKTQASPNLQKYGNFLTYVDRAKREFGDQPVDRDTKNHMRKIRKCLKKHKRTY</sequence>
<proteinExistence type="predicted"/>
<dbReference type="AlphaFoldDB" id="A0A844FN89"/>
<dbReference type="EMBL" id="VUMW01000011">
    <property type="protein sequence ID" value="MST79838.1"/>
    <property type="molecule type" value="Genomic_DNA"/>
</dbReference>
<dbReference type="RefSeq" id="WP_154486811.1">
    <property type="nucleotide sequence ID" value="NZ_JAQYAR010000117.1"/>
</dbReference>